<dbReference type="GO" id="GO:0140662">
    <property type="term" value="F:ATP-dependent protein folding chaperone"/>
    <property type="evidence" value="ECO:0007669"/>
    <property type="project" value="InterPro"/>
</dbReference>
<keyword evidence="2" id="KW-0067">ATP-binding</keyword>
<dbReference type="PANTHER" id="PTHR19375">
    <property type="entry name" value="HEAT SHOCK PROTEIN 70KDA"/>
    <property type="match status" value="1"/>
</dbReference>
<keyword evidence="1" id="KW-0547">Nucleotide-binding</keyword>
<protein>
    <submittedName>
        <fullName evidence="3">Uncharacterized protein</fullName>
    </submittedName>
</protein>
<dbReference type="GO" id="GO:0005524">
    <property type="term" value="F:ATP binding"/>
    <property type="evidence" value="ECO:0007669"/>
    <property type="project" value="UniProtKB-KW"/>
</dbReference>
<proteinExistence type="predicted"/>
<name>A0A9P6JNK7_9AGAR</name>
<evidence type="ECO:0000313" key="3">
    <source>
        <dbReference type="EMBL" id="KAF9527492.1"/>
    </source>
</evidence>
<dbReference type="Gene3D" id="2.60.34.10">
    <property type="entry name" value="Substrate Binding Domain Of DNAk, Chain A, domain 1"/>
    <property type="match status" value="1"/>
</dbReference>
<dbReference type="InterPro" id="IPR029047">
    <property type="entry name" value="HSP70_peptide-bd_sf"/>
</dbReference>
<accession>A0A9P6JNK7</accession>
<evidence type="ECO:0000256" key="1">
    <source>
        <dbReference type="ARBA" id="ARBA00022741"/>
    </source>
</evidence>
<keyword evidence="4" id="KW-1185">Reference proteome</keyword>
<dbReference type="InterPro" id="IPR013126">
    <property type="entry name" value="Hsp_70_fam"/>
</dbReference>
<comment type="caution">
    <text evidence="3">The sequence shown here is derived from an EMBL/GenBank/DDBJ whole genome shotgun (WGS) entry which is preliminary data.</text>
</comment>
<dbReference type="Proteomes" id="UP000807306">
    <property type="component" value="Unassembled WGS sequence"/>
</dbReference>
<reference evidence="3" key="1">
    <citation type="submission" date="2020-11" db="EMBL/GenBank/DDBJ databases">
        <authorList>
            <consortium name="DOE Joint Genome Institute"/>
            <person name="Ahrendt S."/>
            <person name="Riley R."/>
            <person name="Andreopoulos W."/>
            <person name="Labutti K."/>
            <person name="Pangilinan J."/>
            <person name="Ruiz-Duenas F.J."/>
            <person name="Barrasa J.M."/>
            <person name="Sanchez-Garcia M."/>
            <person name="Camarero S."/>
            <person name="Miyauchi S."/>
            <person name="Serrano A."/>
            <person name="Linde D."/>
            <person name="Babiker R."/>
            <person name="Drula E."/>
            <person name="Ayuso-Fernandez I."/>
            <person name="Pacheco R."/>
            <person name="Padilla G."/>
            <person name="Ferreira P."/>
            <person name="Barriuso J."/>
            <person name="Kellner H."/>
            <person name="Castanera R."/>
            <person name="Alfaro M."/>
            <person name="Ramirez L."/>
            <person name="Pisabarro A.G."/>
            <person name="Kuo A."/>
            <person name="Tritt A."/>
            <person name="Lipzen A."/>
            <person name="He G."/>
            <person name="Yan M."/>
            <person name="Ng V."/>
            <person name="Cullen D."/>
            <person name="Martin F."/>
            <person name="Rosso M.-N."/>
            <person name="Henrissat B."/>
            <person name="Hibbett D."/>
            <person name="Martinez A.T."/>
            <person name="Grigoriev I.V."/>
        </authorList>
    </citation>
    <scope>NUCLEOTIDE SEQUENCE</scope>
    <source>
        <strain evidence="3">CBS 506.95</strain>
    </source>
</reference>
<dbReference type="OrthoDB" id="3037355at2759"/>
<dbReference type="AlphaFoldDB" id="A0A9P6JNK7"/>
<evidence type="ECO:0000313" key="4">
    <source>
        <dbReference type="Proteomes" id="UP000807306"/>
    </source>
</evidence>
<organism evidence="3 4">
    <name type="scientific">Crepidotus variabilis</name>
    <dbReference type="NCBI Taxonomy" id="179855"/>
    <lineage>
        <taxon>Eukaryota</taxon>
        <taxon>Fungi</taxon>
        <taxon>Dikarya</taxon>
        <taxon>Basidiomycota</taxon>
        <taxon>Agaricomycotina</taxon>
        <taxon>Agaricomycetes</taxon>
        <taxon>Agaricomycetidae</taxon>
        <taxon>Agaricales</taxon>
        <taxon>Agaricineae</taxon>
        <taxon>Crepidotaceae</taxon>
        <taxon>Crepidotus</taxon>
    </lineage>
</organism>
<dbReference type="EMBL" id="MU157861">
    <property type="protein sequence ID" value="KAF9527492.1"/>
    <property type="molecule type" value="Genomic_DNA"/>
</dbReference>
<gene>
    <name evidence="3" type="ORF">CPB83DRAFT_398651</name>
</gene>
<sequence length="417" mass="46878">MSFTAGISINSLTTGSTIKAKVLSHEDDNYSQTFEIRIDENLQSAFRYLEKIFSEKCGEVKYVAIAIPTYFKEQDREFVNTTGKNVFSHIRTLKNLHLVHSNSLQVDEHPPENHIAVEIGQDGAAGRVGVVEAEDKIMFYGDTEDVYVHDMDAIEPDVLFNRTMQPFLDRLSKNPTECGSEVHKVVVLDSSPIENHPTMGFRLHTLAQTRIRRSELPTEFVYEDGSKILDHIAKTSCKLYEDSLQPLGCIFNVMCFNVSIAKVDGFVKTILRRHQTIPTQGQAVFTTAKDNQTEVHLHIMVGLAHRVADNKLSGKLVLRGLPPKSRGEVLIRVSIMVDYYEQMTVVAEEVGLDLIPVTNGASATIEFMTTSGEANLDARLIDQLFVDFRKLDVEEDLRQSQEVEQRWADSSASVRSV</sequence>
<dbReference type="SUPFAM" id="SSF100920">
    <property type="entry name" value="Heat shock protein 70kD (HSP70), peptide-binding domain"/>
    <property type="match status" value="1"/>
</dbReference>
<dbReference type="Pfam" id="PF00012">
    <property type="entry name" value="HSP70"/>
    <property type="match status" value="1"/>
</dbReference>
<evidence type="ECO:0000256" key="2">
    <source>
        <dbReference type="ARBA" id="ARBA00022840"/>
    </source>
</evidence>